<gene>
    <name evidence="2" type="ORF">NAS2_1219</name>
</gene>
<dbReference type="EC" id="3.5.1.4" evidence="2"/>
<evidence type="ECO:0000313" key="3">
    <source>
        <dbReference type="Proteomes" id="UP000509448"/>
    </source>
</evidence>
<evidence type="ECO:0000259" key="1">
    <source>
        <dbReference type="PROSITE" id="PS50263"/>
    </source>
</evidence>
<name>A0A4P2VNU3_9ARCH</name>
<evidence type="ECO:0000313" key="2">
    <source>
        <dbReference type="EMBL" id="BBE42608.1"/>
    </source>
</evidence>
<dbReference type="KEGG" id="ccai:NAS2_1219"/>
<keyword evidence="2" id="KW-0378">Hydrolase</keyword>
<organism evidence="2 3">
    <name type="scientific">Conexivisphaera calida</name>
    <dbReference type="NCBI Taxonomy" id="1874277"/>
    <lineage>
        <taxon>Archaea</taxon>
        <taxon>Nitrososphaerota</taxon>
        <taxon>Conexivisphaeria</taxon>
        <taxon>Conexivisphaerales</taxon>
        <taxon>Conexivisphaeraceae</taxon>
        <taxon>Conexivisphaera</taxon>
    </lineage>
</organism>
<reference evidence="2 3" key="1">
    <citation type="journal article" date="2019" name="ISME J.">
        <title>Isolation and characterization of a thermophilic sulfur- and iron-reducing thaumarchaeote from a terrestrial acidic hot spring.</title>
        <authorList>
            <person name="Kato S."/>
            <person name="Itoh T."/>
            <person name="Yuki M."/>
            <person name="Nagamori M."/>
            <person name="Ohnishi M."/>
            <person name="Uematsu K."/>
            <person name="Suzuki K."/>
            <person name="Takashina T."/>
            <person name="Ohkuma M."/>
        </authorList>
    </citation>
    <scope>NUCLEOTIDE SEQUENCE [LARGE SCALE GENOMIC DNA]</scope>
    <source>
        <strain evidence="2 3">NAS-02</strain>
    </source>
</reference>
<dbReference type="PANTHER" id="PTHR23088">
    <property type="entry name" value="NITRILASE-RELATED"/>
    <property type="match status" value="1"/>
</dbReference>
<dbReference type="Proteomes" id="UP000509448">
    <property type="component" value="Chromosome"/>
</dbReference>
<dbReference type="PROSITE" id="PS50263">
    <property type="entry name" value="CN_HYDROLASE"/>
    <property type="match status" value="1"/>
</dbReference>
<sequence>MLRVSIAQISPDGTKEENADKVEALIRMARGADLIVFPEYSLGARLEHADRLAEPVDGPLIRRLAAAARESGLAVIMGILESAEGGPYNSVVLMANGDAIVAHRKILLFDALGSIESRYVRPGNMPLTLVRLGEFTVGLATCFELRFPEIFRSLAAAGADLFVVPAAWYAGNLKEEQWLVSAASRAMENVAYLVAADSAARAFVGRSLVVNPWGHVELDLGKGERLVAWEISRDAVDEARSALPLIEMANQHMGTWARVRRIY</sequence>
<protein>
    <submittedName>
        <fullName evidence="2">Aliphatic amidase AmiE</fullName>
        <ecNumber evidence="2">3.5.1.4</ecNumber>
    </submittedName>
</protein>
<dbReference type="GeneID" id="55585031"/>
<dbReference type="InterPro" id="IPR036526">
    <property type="entry name" value="C-N_Hydrolase_sf"/>
</dbReference>
<feature type="domain" description="CN hydrolase" evidence="1">
    <location>
        <begin position="2"/>
        <end position="233"/>
    </location>
</feature>
<proteinExistence type="predicted"/>
<dbReference type="RefSeq" id="WP_174448821.1">
    <property type="nucleotide sequence ID" value="NZ_AP018732.1"/>
</dbReference>
<dbReference type="SUPFAM" id="SSF56317">
    <property type="entry name" value="Carbon-nitrogen hydrolase"/>
    <property type="match status" value="1"/>
</dbReference>
<dbReference type="AlphaFoldDB" id="A0A4P2VNU3"/>
<keyword evidence="3" id="KW-1185">Reference proteome</keyword>
<dbReference type="GO" id="GO:0004040">
    <property type="term" value="F:amidase activity"/>
    <property type="evidence" value="ECO:0007669"/>
    <property type="project" value="UniProtKB-EC"/>
</dbReference>
<dbReference type="InterPro" id="IPR003010">
    <property type="entry name" value="C-N_Hydrolase"/>
</dbReference>
<dbReference type="Pfam" id="PF00795">
    <property type="entry name" value="CN_hydrolase"/>
    <property type="match status" value="1"/>
</dbReference>
<dbReference type="EMBL" id="AP018732">
    <property type="protein sequence ID" value="BBE42608.1"/>
    <property type="molecule type" value="Genomic_DNA"/>
</dbReference>
<accession>A0A4P2VNU3</accession>
<dbReference type="Gene3D" id="3.60.110.10">
    <property type="entry name" value="Carbon-nitrogen hydrolase"/>
    <property type="match status" value="1"/>
</dbReference>
<dbReference type="PANTHER" id="PTHR23088:SF27">
    <property type="entry name" value="DEAMINATED GLUTATHIONE AMIDASE"/>
    <property type="match status" value="1"/>
</dbReference>
<dbReference type="OrthoDB" id="39312at2157"/>